<evidence type="ECO:0000313" key="1">
    <source>
        <dbReference type="EMBL" id="CAZ84260.1"/>
    </source>
</evidence>
<sequence>MSYLTSTYTNQRHTIQLLRYSFAERKLAHQLICPSHRFIPGVKKNPTKAETDQNTTPHQLHRAIIQLNGCARQPTVPAYLETSPTLWFDIIRLC</sequence>
<dbReference type="GeneID" id="9184619"/>
<dbReference type="InParanoid" id="D5GIB7"/>
<dbReference type="KEGG" id="tml:GSTUM_00008402001"/>
<name>D5GIB7_TUBMM</name>
<keyword evidence="2" id="KW-1185">Reference proteome</keyword>
<accession>D5GIB7</accession>
<dbReference type="RefSeq" id="XP_002840069.1">
    <property type="nucleotide sequence ID" value="XM_002840023.1"/>
</dbReference>
<dbReference type="EMBL" id="FN430325">
    <property type="protein sequence ID" value="CAZ84260.1"/>
    <property type="molecule type" value="Genomic_DNA"/>
</dbReference>
<proteinExistence type="predicted"/>
<protein>
    <submittedName>
        <fullName evidence="1">(Perigord truffle) hypothetical protein</fullName>
    </submittedName>
</protein>
<gene>
    <name evidence="1" type="ORF">GSTUM_00008402001</name>
</gene>
<dbReference type="HOGENOM" id="CLU_2387763_0_0_1"/>
<dbReference type="AlphaFoldDB" id="D5GIB7"/>
<dbReference type="Proteomes" id="UP000006911">
    <property type="component" value="Unassembled WGS sequence"/>
</dbReference>
<evidence type="ECO:0000313" key="2">
    <source>
        <dbReference type="Proteomes" id="UP000006911"/>
    </source>
</evidence>
<organism evidence="1 2">
    <name type="scientific">Tuber melanosporum (strain Mel28)</name>
    <name type="common">Perigord black truffle</name>
    <dbReference type="NCBI Taxonomy" id="656061"/>
    <lineage>
        <taxon>Eukaryota</taxon>
        <taxon>Fungi</taxon>
        <taxon>Dikarya</taxon>
        <taxon>Ascomycota</taxon>
        <taxon>Pezizomycotina</taxon>
        <taxon>Pezizomycetes</taxon>
        <taxon>Pezizales</taxon>
        <taxon>Tuberaceae</taxon>
        <taxon>Tuber</taxon>
    </lineage>
</organism>
<reference evidence="1 2" key="1">
    <citation type="journal article" date="2010" name="Nature">
        <title>Perigord black truffle genome uncovers evolutionary origins and mechanisms of symbiosis.</title>
        <authorList>
            <person name="Martin F."/>
            <person name="Kohler A."/>
            <person name="Murat C."/>
            <person name="Balestrini R."/>
            <person name="Coutinho P.M."/>
            <person name="Jaillon O."/>
            <person name="Montanini B."/>
            <person name="Morin E."/>
            <person name="Noel B."/>
            <person name="Percudani R."/>
            <person name="Porcel B."/>
            <person name="Rubini A."/>
            <person name="Amicucci A."/>
            <person name="Amselem J."/>
            <person name="Anthouard V."/>
            <person name="Arcioni S."/>
            <person name="Artiguenave F."/>
            <person name="Aury J.M."/>
            <person name="Ballario P."/>
            <person name="Bolchi A."/>
            <person name="Brenna A."/>
            <person name="Brun A."/>
            <person name="Buee M."/>
            <person name="Cantarel B."/>
            <person name="Chevalier G."/>
            <person name="Couloux A."/>
            <person name="Da Silva C."/>
            <person name="Denoeud F."/>
            <person name="Duplessis S."/>
            <person name="Ghignone S."/>
            <person name="Hilselberger B."/>
            <person name="Iotti M."/>
            <person name="Marcais B."/>
            <person name="Mello A."/>
            <person name="Miranda M."/>
            <person name="Pacioni G."/>
            <person name="Quesneville H."/>
            <person name="Riccioni C."/>
            <person name="Ruotolo R."/>
            <person name="Splivallo R."/>
            <person name="Stocchi V."/>
            <person name="Tisserant E."/>
            <person name="Viscomi A.R."/>
            <person name="Zambonelli A."/>
            <person name="Zampieri E."/>
            <person name="Henrissat B."/>
            <person name="Lebrun M.H."/>
            <person name="Paolocci F."/>
            <person name="Bonfante P."/>
            <person name="Ottonello S."/>
            <person name="Wincker P."/>
        </authorList>
    </citation>
    <scope>NUCLEOTIDE SEQUENCE [LARGE SCALE GENOMIC DNA]</scope>
    <source>
        <strain evidence="1 2">Mel28</strain>
    </source>
</reference>